<sequence>MTAPTPPTAASGTAPPDADPDVRATALRLLADLRAETAKADTKASVLMGAQSLAAGILFGLLADGEWRPSNLPAVGTALWWFGSLSFVTSLGSLLMAVLPRYTRSTWQPGLPVAYFADISRAAARGQLARALADTARDPAAGVVASLTEHSRIVQSKHHWIRVGLAAFCTGCVLLPGALLIG</sequence>
<dbReference type="RefSeq" id="WP_311675654.1">
    <property type="nucleotide sequence ID" value="NZ_JAVREQ010000029.1"/>
</dbReference>
<accession>A0ABU2NYG3</accession>
<name>A0ABU2NYG3_9ACTN</name>
<keyword evidence="2" id="KW-1003">Cell membrane</keyword>
<evidence type="ECO:0000256" key="8">
    <source>
        <dbReference type="SAM" id="MobiDB-lite"/>
    </source>
</evidence>
<keyword evidence="5 9" id="KW-1133">Transmembrane helix</keyword>
<organism evidence="11 12">
    <name type="scientific">Streptomyces hazeniae</name>
    <dbReference type="NCBI Taxonomy" id="3075538"/>
    <lineage>
        <taxon>Bacteria</taxon>
        <taxon>Bacillati</taxon>
        <taxon>Actinomycetota</taxon>
        <taxon>Actinomycetes</taxon>
        <taxon>Kitasatosporales</taxon>
        <taxon>Streptomycetaceae</taxon>
        <taxon>Streptomyces</taxon>
    </lineage>
</organism>
<evidence type="ECO:0000313" key="11">
    <source>
        <dbReference type="EMBL" id="MDT0382034.1"/>
    </source>
</evidence>
<feature type="domain" description="Pycsar effector protein" evidence="10">
    <location>
        <begin position="26"/>
        <end position="180"/>
    </location>
</feature>
<feature type="transmembrane region" description="Helical" evidence="9">
    <location>
        <begin position="78"/>
        <end position="99"/>
    </location>
</feature>
<evidence type="ECO:0000256" key="7">
    <source>
        <dbReference type="ARBA" id="ARBA00023136"/>
    </source>
</evidence>
<dbReference type="InterPro" id="IPR043760">
    <property type="entry name" value="PycTM_dom"/>
</dbReference>
<dbReference type="Proteomes" id="UP001183414">
    <property type="component" value="Unassembled WGS sequence"/>
</dbReference>
<evidence type="ECO:0000256" key="3">
    <source>
        <dbReference type="ARBA" id="ARBA00022692"/>
    </source>
</evidence>
<gene>
    <name evidence="11" type="ORF">RM572_25040</name>
</gene>
<proteinExistence type="predicted"/>
<comment type="caution">
    <text evidence="11">The sequence shown here is derived from an EMBL/GenBank/DDBJ whole genome shotgun (WGS) entry which is preliminary data.</text>
</comment>
<evidence type="ECO:0000313" key="12">
    <source>
        <dbReference type="Proteomes" id="UP001183414"/>
    </source>
</evidence>
<evidence type="ECO:0000256" key="9">
    <source>
        <dbReference type="SAM" id="Phobius"/>
    </source>
</evidence>
<keyword evidence="12" id="KW-1185">Reference proteome</keyword>
<keyword evidence="3 9" id="KW-0812">Transmembrane</keyword>
<keyword evidence="4" id="KW-0547">Nucleotide-binding</keyword>
<dbReference type="EMBL" id="JAVREQ010000029">
    <property type="protein sequence ID" value="MDT0382034.1"/>
    <property type="molecule type" value="Genomic_DNA"/>
</dbReference>
<evidence type="ECO:0000259" key="10">
    <source>
        <dbReference type="Pfam" id="PF18967"/>
    </source>
</evidence>
<keyword evidence="6" id="KW-0051">Antiviral defense</keyword>
<protein>
    <submittedName>
        <fullName evidence="11">DUF5706 domain-containing protein</fullName>
    </submittedName>
</protein>
<evidence type="ECO:0000256" key="5">
    <source>
        <dbReference type="ARBA" id="ARBA00022989"/>
    </source>
</evidence>
<feature type="transmembrane region" description="Helical" evidence="9">
    <location>
        <begin position="44"/>
        <end position="63"/>
    </location>
</feature>
<evidence type="ECO:0000256" key="4">
    <source>
        <dbReference type="ARBA" id="ARBA00022741"/>
    </source>
</evidence>
<feature type="region of interest" description="Disordered" evidence="8">
    <location>
        <begin position="1"/>
        <end position="20"/>
    </location>
</feature>
<comment type="subcellular location">
    <subcellularLocation>
        <location evidence="1">Cell membrane</location>
    </subcellularLocation>
</comment>
<evidence type="ECO:0000256" key="1">
    <source>
        <dbReference type="ARBA" id="ARBA00004236"/>
    </source>
</evidence>
<dbReference type="Pfam" id="PF18967">
    <property type="entry name" value="PycTM"/>
    <property type="match status" value="1"/>
</dbReference>
<evidence type="ECO:0000256" key="2">
    <source>
        <dbReference type="ARBA" id="ARBA00022475"/>
    </source>
</evidence>
<keyword evidence="7 9" id="KW-0472">Membrane</keyword>
<evidence type="ECO:0000256" key="6">
    <source>
        <dbReference type="ARBA" id="ARBA00023118"/>
    </source>
</evidence>
<feature type="transmembrane region" description="Helical" evidence="9">
    <location>
        <begin position="160"/>
        <end position="181"/>
    </location>
</feature>
<reference evidence="12" key="1">
    <citation type="submission" date="2023-07" db="EMBL/GenBank/DDBJ databases">
        <title>30 novel species of actinomycetes from the DSMZ collection.</title>
        <authorList>
            <person name="Nouioui I."/>
        </authorList>
    </citation>
    <scope>NUCLEOTIDE SEQUENCE [LARGE SCALE GENOMIC DNA]</scope>
    <source>
        <strain evidence="12">DSM 42041</strain>
    </source>
</reference>